<keyword evidence="5" id="KW-0645">Protease</keyword>
<comment type="caution">
    <text evidence="5">The sequence shown here is derived from an EMBL/GenBank/DDBJ whole genome shotgun (WGS) entry which is preliminary data.</text>
</comment>
<keyword evidence="2" id="KW-0472">Membrane</keyword>
<dbReference type="PANTHER" id="PTHR36435:SF1">
    <property type="entry name" value="CAAX AMINO TERMINAL PROTEASE FAMILY PROTEIN"/>
    <property type="match status" value="1"/>
</dbReference>
<name>A0A0E1EPJ2_STRAG</name>
<dbReference type="EMBL" id="QHGZ01000219">
    <property type="protein sequence ID" value="RDY77732.1"/>
    <property type="molecule type" value="Genomic_DNA"/>
</dbReference>
<evidence type="ECO:0000313" key="5">
    <source>
        <dbReference type="EMBL" id="RDY77732.1"/>
    </source>
</evidence>
<organism evidence="5 7">
    <name type="scientific">Streptococcus agalactiae</name>
    <dbReference type="NCBI Taxonomy" id="1311"/>
    <lineage>
        <taxon>Bacteria</taxon>
        <taxon>Bacillati</taxon>
        <taxon>Bacillota</taxon>
        <taxon>Bacilli</taxon>
        <taxon>Lactobacillales</taxon>
        <taxon>Streptococcaceae</taxon>
        <taxon>Streptococcus</taxon>
    </lineage>
</organism>
<dbReference type="Pfam" id="PF02517">
    <property type="entry name" value="Rce1-like"/>
    <property type="match status" value="1"/>
</dbReference>
<feature type="transmembrane region" description="Helical" evidence="2">
    <location>
        <begin position="191"/>
        <end position="209"/>
    </location>
</feature>
<dbReference type="GO" id="GO:0004175">
    <property type="term" value="F:endopeptidase activity"/>
    <property type="evidence" value="ECO:0007669"/>
    <property type="project" value="UniProtKB-ARBA"/>
</dbReference>
<sequence length="287" mass="32756">MNQEKKRLNLIGLILLAQAIVLSLATTLFAEILQNDVWIGIASTLIALLIPCFFMGFKNLKKHLTATHHTITFTTILFLLSIIYTTNNIVSTIWDAVLNHLNIMESESQNYDATFSILMISYSVVVGPFFEEVLYRGIVLNLLSKYGKWFAIITSGILFGLMHQDISQLLTTSIAGIIMGFIAYHYSFKVALLLHICNNFIVEIFTQLSTVNELYGTYFENILLILAILFILYYLFTHRNTARHRISLHSNVREADSINSKQYTKLLLTSWPFILLVIYDIVLTTIN</sequence>
<dbReference type="InterPro" id="IPR003675">
    <property type="entry name" value="Rce1/LyrA-like_dom"/>
</dbReference>
<feature type="transmembrane region" description="Helical" evidence="2">
    <location>
        <begin position="114"/>
        <end position="134"/>
    </location>
</feature>
<dbReference type="OMA" id="KKNDANT"/>
<keyword evidence="2" id="KW-1133">Transmembrane helix</keyword>
<dbReference type="EMBL" id="MAWT01000008">
    <property type="protein sequence ID" value="OCM72312.1"/>
    <property type="molecule type" value="Genomic_DNA"/>
</dbReference>
<feature type="transmembrane region" description="Helical" evidence="2">
    <location>
        <begin position="266"/>
        <end position="286"/>
    </location>
</feature>
<dbReference type="GO" id="GO:0006508">
    <property type="term" value="P:proteolysis"/>
    <property type="evidence" value="ECO:0007669"/>
    <property type="project" value="UniProtKB-KW"/>
</dbReference>
<keyword evidence="5" id="KW-0482">Metalloprotease</keyword>
<evidence type="ECO:0000259" key="3">
    <source>
        <dbReference type="Pfam" id="PF02517"/>
    </source>
</evidence>
<proteinExistence type="inferred from homology"/>
<evidence type="ECO:0000313" key="6">
    <source>
        <dbReference type="Proteomes" id="UP000093122"/>
    </source>
</evidence>
<dbReference type="AlphaFoldDB" id="A0A0E1EPJ2"/>
<evidence type="ECO:0000313" key="4">
    <source>
        <dbReference type="EMBL" id="OCM72312.1"/>
    </source>
</evidence>
<dbReference type="PANTHER" id="PTHR36435">
    <property type="entry name" value="SLR1288 PROTEIN"/>
    <property type="match status" value="1"/>
</dbReference>
<comment type="similarity">
    <text evidence="1">Belongs to the UPF0177 family.</text>
</comment>
<dbReference type="InterPro" id="IPR052710">
    <property type="entry name" value="CAAX_protease"/>
</dbReference>
<keyword evidence="5" id="KW-0378">Hydrolase</keyword>
<dbReference type="MEROPS" id="G05.007"/>
<feature type="transmembrane region" description="Helical" evidence="2">
    <location>
        <begin position="40"/>
        <end position="57"/>
    </location>
</feature>
<evidence type="ECO:0000256" key="1">
    <source>
        <dbReference type="ARBA" id="ARBA00009067"/>
    </source>
</evidence>
<dbReference type="GO" id="GO:0008237">
    <property type="term" value="F:metallopeptidase activity"/>
    <property type="evidence" value="ECO:0007669"/>
    <property type="project" value="UniProtKB-KW"/>
</dbReference>
<dbReference type="GO" id="GO:0080120">
    <property type="term" value="P:CAAX-box protein maturation"/>
    <property type="evidence" value="ECO:0007669"/>
    <property type="project" value="UniProtKB-ARBA"/>
</dbReference>
<reference evidence="5 7" key="2">
    <citation type="journal article" date="2018" name="Emerg. Microbes Infect.">
        <title>Phenotypic and molecular analysis of nontypeable Group B streptococci: identification of cps2a and hybrid cps2a/cps5 Group B streptococcal capsule gene clusters.</title>
        <authorList>
            <person name="Alhhazmi A."/>
            <person name="Tyrrell G.J."/>
        </authorList>
    </citation>
    <scope>NUCLEOTIDE SEQUENCE [LARGE SCALE GENOMIC DNA]</scope>
    <source>
        <strain evidence="5 7">PLGBS17</strain>
    </source>
</reference>
<feature type="transmembrane region" description="Helical" evidence="2">
    <location>
        <begin position="169"/>
        <end position="186"/>
    </location>
</feature>
<dbReference type="Proteomes" id="UP000256718">
    <property type="component" value="Unassembled WGS sequence"/>
</dbReference>
<protein>
    <submittedName>
        <fullName evidence="4">CAAX protease</fullName>
    </submittedName>
    <submittedName>
        <fullName evidence="5">CPBP family intramembrane metalloprotease</fullName>
    </submittedName>
</protein>
<dbReference type="KEGG" id="sage:EN72_10705"/>
<dbReference type="RefSeq" id="WP_001071067.1">
    <property type="nucleotide sequence ID" value="NZ_BCNI01000003.1"/>
</dbReference>
<evidence type="ECO:0000313" key="7">
    <source>
        <dbReference type="Proteomes" id="UP000256718"/>
    </source>
</evidence>
<feature type="transmembrane region" description="Helical" evidence="2">
    <location>
        <begin position="215"/>
        <end position="236"/>
    </location>
</feature>
<reference evidence="4 6" key="1">
    <citation type="journal article" date="2016" name="Sci. Rep.">
        <title>Serotype IV Streptococcus agalactiae ST-452 has arisen from large genomic recombination events between CC23 and the hypervirulent CC17 lineages.</title>
        <authorList>
            <person name="Campisi E."/>
            <person name="Rinaudo C.D."/>
            <person name="Donati C."/>
            <person name="Barucco M."/>
            <person name="Torricelli G."/>
            <person name="Edwards M.S."/>
            <person name="Baker C.J."/>
            <person name="Margarit I."/>
            <person name="Rosini R."/>
        </authorList>
    </citation>
    <scope>NUCLEOTIDE SEQUENCE [LARGE SCALE GENOMIC DNA]</scope>
    <source>
        <strain evidence="4 6">CZ-PW-140</strain>
    </source>
</reference>
<keyword evidence="2" id="KW-0812">Transmembrane</keyword>
<dbReference type="Proteomes" id="UP000093122">
    <property type="component" value="Unassembled WGS sequence"/>
</dbReference>
<feature type="transmembrane region" description="Helical" evidence="2">
    <location>
        <begin position="69"/>
        <end position="94"/>
    </location>
</feature>
<evidence type="ECO:0000256" key="2">
    <source>
        <dbReference type="SAM" id="Phobius"/>
    </source>
</evidence>
<feature type="domain" description="CAAX prenyl protease 2/Lysostaphin resistance protein A-like" evidence="3">
    <location>
        <begin position="116"/>
        <end position="201"/>
    </location>
</feature>
<gene>
    <name evidence="4" type="ORF">AX245_00230</name>
    <name evidence="5" type="ORF">C4618_11015</name>
</gene>
<feature type="transmembrane region" description="Helical" evidence="2">
    <location>
        <begin position="146"/>
        <end position="163"/>
    </location>
</feature>
<accession>A0A0E1EPJ2</accession>